<gene>
    <name evidence="1" type="ORF">C1D09_014840</name>
</gene>
<dbReference type="AlphaFoldDB" id="A0A8T9ASU0"/>
<dbReference type="Proteomes" id="UP000235507">
    <property type="component" value="Unassembled WGS sequence"/>
</dbReference>
<accession>A0A8T9ASU0</accession>
<name>A0A8T9ASU0_9HYPH</name>
<comment type="caution">
    <text evidence="1">The sequence shown here is derived from an EMBL/GenBank/DDBJ whole genome shotgun (WGS) entry which is preliminary data.</text>
</comment>
<organism evidence="1 2">
    <name type="scientific">Mesorhizobium intechi</name>
    <dbReference type="NCBI Taxonomy" id="537601"/>
    <lineage>
        <taxon>Bacteria</taxon>
        <taxon>Pseudomonadati</taxon>
        <taxon>Pseudomonadota</taxon>
        <taxon>Alphaproteobacteria</taxon>
        <taxon>Hyphomicrobiales</taxon>
        <taxon>Phyllobacteriaceae</taxon>
        <taxon>Mesorhizobium</taxon>
    </lineage>
</organism>
<proteinExistence type="predicted"/>
<reference evidence="1" key="1">
    <citation type="submission" date="2019-07" db="EMBL/GenBank/DDBJ databases">
        <title>Mesorhizobum intechiensis sp. nov. isolated from nodules of Lotus tenuis growing in lowlands of the Flooding Pampa, Argentina.</title>
        <authorList>
            <person name="Estrella M.J."/>
            <person name="Torres Tejerizo G.A."/>
            <person name="Cumpa Velazquez L.M."/>
            <person name="Fontana F."/>
            <person name="Hansen L."/>
            <person name="Pistorio M."/>
            <person name="Sannazzaro A.I."/>
        </authorList>
    </citation>
    <scope>NUCLEOTIDE SEQUENCE</scope>
    <source>
        <strain evidence="1">BD68</strain>
    </source>
</reference>
<keyword evidence="2" id="KW-1185">Reference proteome</keyword>
<evidence type="ECO:0000313" key="2">
    <source>
        <dbReference type="Proteomes" id="UP000235507"/>
    </source>
</evidence>
<protein>
    <submittedName>
        <fullName evidence="1">Uncharacterized protein</fullName>
    </submittedName>
</protein>
<sequence length="64" mass="6832">MGSELGAIYVANLSGVGSGQDPVRHQKTRVDLMNDAAGFFFHLRARHDVVAGAAFLAPDRHVAI</sequence>
<dbReference type="EMBL" id="PNOT02000173">
    <property type="protein sequence ID" value="TSE10462.1"/>
    <property type="molecule type" value="Genomic_DNA"/>
</dbReference>
<dbReference type="RefSeq" id="WP_143975032.1">
    <property type="nucleotide sequence ID" value="NZ_PNOT02000173.1"/>
</dbReference>
<evidence type="ECO:0000313" key="1">
    <source>
        <dbReference type="EMBL" id="TSE10462.1"/>
    </source>
</evidence>